<proteinExistence type="predicted"/>
<reference evidence="1 2" key="1">
    <citation type="submission" date="2019-09" db="EMBL/GenBank/DDBJ databases">
        <title>Genome Sequence of Larkinella sp MA1.</title>
        <authorList>
            <person name="Srinivasan S."/>
        </authorList>
    </citation>
    <scope>NUCLEOTIDE SEQUENCE [LARGE SCALE GENOMIC DNA]</scope>
    <source>
        <strain evidence="1 2">MA1</strain>
    </source>
</reference>
<dbReference type="AlphaFoldDB" id="A0A5N1JN72"/>
<comment type="caution">
    <text evidence="1">The sequence shown here is derived from an EMBL/GenBank/DDBJ whole genome shotgun (WGS) entry which is preliminary data.</text>
</comment>
<dbReference type="EMBL" id="VTWS01000001">
    <property type="protein sequence ID" value="KAA9357278.1"/>
    <property type="molecule type" value="Genomic_DNA"/>
</dbReference>
<dbReference type="RefSeq" id="WP_150875408.1">
    <property type="nucleotide sequence ID" value="NZ_VTWS01000001.1"/>
</dbReference>
<sequence length="79" mass="8634">MILSKQDADLIRERLLKTKAGIKGAAACAGISERVALKTLASENVDEATILLFRFGVDMIEEAEQKRAAWFNSLQPVTA</sequence>
<keyword evidence="2" id="KW-1185">Reference proteome</keyword>
<gene>
    <name evidence="1" type="ORF">F0P93_05950</name>
</gene>
<protein>
    <submittedName>
        <fullName evidence="1">Uncharacterized protein</fullName>
    </submittedName>
</protein>
<name>A0A5N1JN72_9BACT</name>
<accession>A0A5N1JN72</accession>
<organism evidence="1 2">
    <name type="scientific">Larkinella humicola</name>
    <dbReference type="NCBI Taxonomy" id="2607654"/>
    <lineage>
        <taxon>Bacteria</taxon>
        <taxon>Pseudomonadati</taxon>
        <taxon>Bacteroidota</taxon>
        <taxon>Cytophagia</taxon>
        <taxon>Cytophagales</taxon>
        <taxon>Spirosomataceae</taxon>
        <taxon>Larkinella</taxon>
    </lineage>
</organism>
<evidence type="ECO:0000313" key="1">
    <source>
        <dbReference type="EMBL" id="KAA9357278.1"/>
    </source>
</evidence>
<evidence type="ECO:0000313" key="2">
    <source>
        <dbReference type="Proteomes" id="UP000326344"/>
    </source>
</evidence>
<dbReference type="Proteomes" id="UP000326344">
    <property type="component" value="Unassembled WGS sequence"/>
</dbReference>